<dbReference type="AlphaFoldDB" id="A0A9D1WD03"/>
<dbReference type="GO" id="GO:0009331">
    <property type="term" value="C:glycerol-3-phosphate dehydrogenase (FAD) complex"/>
    <property type="evidence" value="ECO:0007669"/>
    <property type="project" value="InterPro"/>
</dbReference>
<dbReference type="Proteomes" id="UP000886829">
    <property type="component" value="Unassembled WGS sequence"/>
</dbReference>
<feature type="domain" description="FAD-dependent oxidoreductase 2 FAD-binding" evidence="4">
    <location>
        <begin position="4"/>
        <end position="423"/>
    </location>
</feature>
<comment type="caution">
    <text evidence="5">The sequence shown here is derived from an EMBL/GenBank/DDBJ whole genome shotgun (WGS) entry which is preliminary data.</text>
</comment>
<dbReference type="EC" id="1.1.5.3" evidence="5"/>
<dbReference type="Gene3D" id="3.50.50.60">
    <property type="entry name" value="FAD/NAD(P)-binding domain"/>
    <property type="match status" value="1"/>
</dbReference>
<keyword evidence="1" id="KW-0285">Flavoprotein</keyword>
<evidence type="ECO:0000256" key="3">
    <source>
        <dbReference type="ARBA" id="ARBA00023002"/>
    </source>
</evidence>
<proteinExistence type="predicted"/>
<dbReference type="GO" id="GO:0004368">
    <property type="term" value="F:glycerol-3-phosphate dehydrogenase (quinone) activity"/>
    <property type="evidence" value="ECO:0007669"/>
    <property type="project" value="UniProtKB-EC"/>
</dbReference>
<gene>
    <name evidence="5" type="primary">glpB</name>
    <name evidence="5" type="ORF">H9850_05595</name>
</gene>
<protein>
    <submittedName>
        <fullName evidence="5">Anaerobic glycerol-3-phosphate dehydrogenase subunit B</fullName>
        <ecNumber evidence="5">1.1.5.3</ecNumber>
    </submittedName>
</protein>
<evidence type="ECO:0000256" key="1">
    <source>
        <dbReference type="ARBA" id="ARBA00022630"/>
    </source>
</evidence>
<evidence type="ECO:0000313" key="6">
    <source>
        <dbReference type="Proteomes" id="UP000886829"/>
    </source>
</evidence>
<dbReference type="InterPro" id="IPR036188">
    <property type="entry name" value="FAD/NAD-bd_sf"/>
</dbReference>
<evidence type="ECO:0000256" key="2">
    <source>
        <dbReference type="ARBA" id="ARBA00022643"/>
    </source>
</evidence>
<dbReference type="EMBL" id="DXEV01000106">
    <property type="protein sequence ID" value="HIX56926.1"/>
    <property type="molecule type" value="Genomic_DNA"/>
</dbReference>
<dbReference type="InterPro" id="IPR003953">
    <property type="entry name" value="FAD-dep_OxRdtase_2_FAD-bd"/>
</dbReference>
<dbReference type="PIRSF" id="PIRSF000141">
    <property type="entry name" value="Anaerobic_G3P_dh"/>
    <property type="match status" value="1"/>
</dbReference>
<dbReference type="InterPro" id="IPR009158">
    <property type="entry name" value="G3P_DH_GlpB_su"/>
</dbReference>
<dbReference type="PROSITE" id="PS51257">
    <property type="entry name" value="PROKAR_LIPOPROTEIN"/>
    <property type="match status" value="1"/>
</dbReference>
<reference evidence="5" key="2">
    <citation type="submission" date="2021-04" db="EMBL/GenBank/DDBJ databases">
        <authorList>
            <person name="Gilroy R."/>
        </authorList>
    </citation>
    <scope>NUCLEOTIDE SEQUENCE</scope>
    <source>
        <strain evidence="5">USASDec5-558</strain>
    </source>
</reference>
<keyword evidence="2" id="KW-0288">FMN</keyword>
<name>A0A9D1WD03_9GAMM</name>
<organism evidence="5 6">
    <name type="scientific">Candidatus Anaerobiospirillum pullistercoris</name>
    <dbReference type="NCBI Taxonomy" id="2838452"/>
    <lineage>
        <taxon>Bacteria</taxon>
        <taxon>Pseudomonadati</taxon>
        <taxon>Pseudomonadota</taxon>
        <taxon>Gammaproteobacteria</taxon>
        <taxon>Aeromonadales</taxon>
        <taxon>Succinivibrionaceae</taxon>
        <taxon>Anaerobiospirillum</taxon>
    </lineage>
</organism>
<evidence type="ECO:0000313" key="5">
    <source>
        <dbReference type="EMBL" id="HIX56926.1"/>
    </source>
</evidence>
<evidence type="ECO:0000259" key="4">
    <source>
        <dbReference type="Pfam" id="PF00890"/>
    </source>
</evidence>
<dbReference type="Pfam" id="PF00890">
    <property type="entry name" value="FAD_binding_2"/>
    <property type="match status" value="1"/>
</dbReference>
<keyword evidence="3 5" id="KW-0560">Oxidoreductase</keyword>
<sequence length="454" mass="49523">MAKVIVVGAGVSGLLAACFAADRGHEVKVLAYGLGALTVAGGIIDLFGYDEHGSLISDPLKHIETLKKPHPYALLGAERVNEALEAFKALTAEQNYHYLGDGHHNQKVPTAIGSFKPSCLIPPSIDGQIIFERPKILVVGFNLLKDYYPKLIAKNLKHFFGDAKGIDIQEVILDWPTGRAYRDVSALDLARDLETSVGQLNFINQLKGKCGPDTTLIIPPILGERPELAAGIQEHLEQELNTKMVEVSAIPPSVTGLRLDHLLRRACEQRHIEIIDKAQVIGFTGLKADAPKDMPHEYSKVRGICQSLITGGYGREREYSADAFIIATGGVFGSGLVSAMGKMYEPIFDLEIPVPAEQKDWSHQYLFCGKPQPFAAYGVAVNEHLQPIDPLDPQEQVLLHNVQFVGRSLRGYDFCFEKSGNGVAVTTAYQAACELEHILKESAAVIDRAHGAQS</sequence>
<reference evidence="5" key="1">
    <citation type="journal article" date="2021" name="PeerJ">
        <title>Extensive microbial diversity within the chicken gut microbiome revealed by metagenomics and culture.</title>
        <authorList>
            <person name="Gilroy R."/>
            <person name="Ravi A."/>
            <person name="Getino M."/>
            <person name="Pursley I."/>
            <person name="Horton D.L."/>
            <person name="Alikhan N.F."/>
            <person name="Baker D."/>
            <person name="Gharbi K."/>
            <person name="Hall N."/>
            <person name="Watson M."/>
            <person name="Adriaenssens E.M."/>
            <person name="Foster-Nyarko E."/>
            <person name="Jarju S."/>
            <person name="Secka A."/>
            <person name="Antonio M."/>
            <person name="Oren A."/>
            <person name="Chaudhuri R.R."/>
            <person name="La Ragione R."/>
            <person name="Hildebrand F."/>
            <person name="Pallen M.J."/>
        </authorList>
    </citation>
    <scope>NUCLEOTIDE SEQUENCE</scope>
    <source>
        <strain evidence="5">USASDec5-558</strain>
    </source>
</reference>
<dbReference type="NCBIfam" id="TIGR03378">
    <property type="entry name" value="glycerol3P_GlpB"/>
    <property type="match status" value="1"/>
</dbReference>
<accession>A0A9D1WD03</accession>
<dbReference type="SUPFAM" id="SSF51905">
    <property type="entry name" value="FAD/NAD(P)-binding domain"/>
    <property type="match status" value="1"/>
</dbReference>